<evidence type="ECO:0000313" key="7">
    <source>
        <dbReference type="Proteomes" id="UP000679352"/>
    </source>
</evidence>
<evidence type="ECO:0000256" key="5">
    <source>
        <dbReference type="SAM" id="MobiDB-lite"/>
    </source>
</evidence>
<sequence length="506" mass="54098">MTEAPRRRRDRSPAPSRAGYGHLRHPFAPQGAFSDDEIANMHDTALKVLENLGIRILLPEARDILRAGGALVDDDTQMVRIGRDIVTAALNTAPRSIRLRAADPAHEQMFEPGAALFMAGSGCPNVTDALRGRRPGSRESFVETLRLQQSFDVIHMHGPSAEPQDVPIHQRHYALMQDQLTNCTKPLFVYARGRGQVEQSFEMIRLAHGLDEAGFNDGVWATTVINSNSPRQLDIPMARGIIDFARAGQMTLITPFCLAGAMAPVTVAGALVLQHAEALAGITLAQLARPGAPVAYGGFSSNVDMKSGSPAFGTPEHIRANLGSGQLARHIGLPWRSATGAASNTADAQGATETVNALWAAMLAQATVTVHAAGWLEGGLSFGYEKFILDVEALQTLAELCRPAAADTAALAYDAIAEVAPGGHFFAAQHTMERYQTAFYAPLVADLTNHGLWVENGALRADQRATVLWQKALADYTPPAACIGIADRLAPYVARAIEAGGMPPED</sequence>
<name>A0A975P9Y1_9RHOB</name>
<proteinExistence type="inferred from homology"/>
<gene>
    <name evidence="6" type="ORF">KM031_17740</name>
</gene>
<dbReference type="RefSeq" id="WP_215505180.1">
    <property type="nucleotide sequence ID" value="NZ_CP076362.1"/>
</dbReference>
<keyword evidence="7" id="KW-1185">Reference proteome</keyword>
<protein>
    <recommendedName>
        <fullName evidence="4">Methyltransferase</fullName>
        <ecNumber evidence="4">2.1.1.-</ecNumber>
    </recommendedName>
</protein>
<dbReference type="KEGG" id="gfu:KM031_17740"/>
<dbReference type="GO" id="GO:0032259">
    <property type="term" value="P:methylation"/>
    <property type="evidence" value="ECO:0007669"/>
    <property type="project" value="UniProtKB-KW"/>
</dbReference>
<evidence type="ECO:0000256" key="4">
    <source>
        <dbReference type="PIRNR" id="PIRNR037567"/>
    </source>
</evidence>
<dbReference type="EC" id="2.1.1.-" evidence="4"/>
<dbReference type="GO" id="GO:0008168">
    <property type="term" value="F:methyltransferase activity"/>
    <property type="evidence" value="ECO:0007669"/>
    <property type="project" value="UniProtKB-KW"/>
</dbReference>
<dbReference type="PIRSF" id="PIRSF037567">
    <property type="entry name" value="MTTB_MeTrfase"/>
    <property type="match status" value="1"/>
</dbReference>
<dbReference type="EMBL" id="CP076362">
    <property type="protein sequence ID" value="QWK92142.1"/>
    <property type="molecule type" value="Genomic_DNA"/>
</dbReference>
<dbReference type="Gene3D" id="3.20.20.480">
    <property type="entry name" value="Trimethylamine methyltransferase-like"/>
    <property type="match status" value="1"/>
</dbReference>
<organism evidence="6 7">
    <name type="scientific">Gemmobacter fulvus</name>
    <dbReference type="NCBI Taxonomy" id="2840474"/>
    <lineage>
        <taxon>Bacteria</taxon>
        <taxon>Pseudomonadati</taxon>
        <taxon>Pseudomonadota</taxon>
        <taxon>Alphaproteobacteria</taxon>
        <taxon>Rhodobacterales</taxon>
        <taxon>Paracoccaceae</taxon>
        <taxon>Gemmobacter</taxon>
    </lineage>
</organism>
<keyword evidence="6" id="KW-0614">Plasmid</keyword>
<evidence type="ECO:0000256" key="2">
    <source>
        <dbReference type="ARBA" id="ARBA00022603"/>
    </source>
</evidence>
<evidence type="ECO:0000256" key="1">
    <source>
        <dbReference type="ARBA" id="ARBA00007137"/>
    </source>
</evidence>
<dbReference type="InterPro" id="IPR038601">
    <property type="entry name" value="MttB-like_sf"/>
</dbReference>
<keyword evidence="2 6" id="KW-0489">Methyltransferase</keyword>
<evidence type="ECO:0000256" key="3">
    <source>
        <dbReference type="ARBA" id="ARBA00022679"/>
    </source>
</evidence>
<dbReference type="AlphaFoldDB" id="A0A975P9Y1"/>
<reference evidence="6" key="1">
    <citation type="submission" date="2021-06" db="EMBL/GenBank/DDBJ databases">
        <authorList>
            <person name="Lee C.-S."/>
            <person name="Jin L."/>
        </authorList>
    </citation>
    <scope>NUCLEOTIDE SEQUENCE</scope>
    <source>
        <strain evidence="6">Con5</strain>
        <plasmid evidence="6">p1</plasmid>
    </source>
</reference>
<feature type="compositionally biased region" description="Basic residues" evidence="5">
    <location>
        <begin position="1"/>
        <end position="10"/>
    </location>
</feature>
<accession>A0A975P9Y1</accession>
<dbReference type="InterPro" id="IPR010426">
    <property type="entry name" value="MTTB_MeTrfase"/>
</dbReference>
<feature type="region of interest" description="Disordered" evidence="5">
    <location>
        <begin position="1"/>
        <end position="24"/>
    </location>
</feature>
<keyword evidence="3 4" id="KW-0808">Transferase</keyword>
<geneLocation type="plasmid" evidence="6 7">
    <name>p1</name>
</geneLocation>
<comment type="similarity">
    <text evidence="1 4">Belongs to the trimethylamine methyltransferase family.</text>
</comment>
<evidence type="ECO:0000313" key="6">
    <source>
        <dbReference type="EMBL" id="QWK92142.1"/>
    </source>
</evidence>
<dbReference type="Pfam" id="PF06253">
    <property type="entry name" value="MTTB"/>
    <property type="match status" value="1"/>
</dbReference>
<dbReference type="GO" id="GO:0015948">
    <property type="term" value="P:methanogenesis"/>
    <property type="evidence" value="ECO:0007669"/>
    <property type="project" value="UniProtKB-UniRule"/>
</dbReference>
<dbReference type="Proteomes" id="UP000679352">
    <property type="component" value="Plasmid p1"/>
</dbReference>